<sequence length="202" mass="22251">MVELEALLMRLPDTVLEQFRDEASKAVKSRPKQSKTTTTDDMDLDGIEMASLPEVQVETAIQADPLEPENSLVSNEVSMSEPNLDVDGEQDGEMISKGDLDVAGPRAVSVTTFAPSPVAPPTRRSSRKRGASKTHEDAPVRKSKKAEVAAAPEPSSSGKRRTTRKPKAWSVKRTDDQIHTLFEFLAQFPDEYRALYRDAEPA</sequence>
<feature type="compositionally biased region" description="Low complexity" evidence="1">
    <location>
        <begin position="148"/>
        <end position="157"/>
    </location>
</feature>
<name>A0AAD6Z5U9_9AGAR</name>
<keyword evidence="3" id="KW-1185">Reference proteome</keyword>
<gene>
    <name evidence="2" type="ORF">DFH08DRAFT_944368</name>
</gene>
<accession>A0AAD6Z5U9</accession>
<dbReference type="AlphaFoldDB" id="A0AAD6Z5U9"/>
<protein>
    <submittedName>
        <fullName evidence="2">Uncharacterized protein</fullName>
    </submittedName>
</protein>
<feature type="compositionally biased region" description="Basic residues" evidence="1">
    <location>
        <begin position="158"/>
        <end position="167"/>
    </location>
</feature>
<feature type="region of interest" description="Disordered" evidence="1">
    <location>
        <begin position="64"/>
        <end position="172"/>
    </location>
</feature>
<dbReference type="Proteomes" id="UP001218218">
    <property type="component" value="Unassembled WGS sequence"/>
</dbReference>
<proteinExistence type="predicted"/>
<evidence type="ECO:0000313" key="3">
    <source>
        <dbReference type="Proteomes" id="UP001218218"/>
    </source>
</evidence>
<evidence type="ECO:0000256" key="1">
    <source>
        <dbReference type="SAM" id="MobiDB-lite"/>
    </source>
</evidence>
<organism evidence="2 3">
    <name type="scientific">Mycena albidolilacea</name>
    <dbReference type="NCBI Taxonomy" id="1033008"/>
    <lineage>
        <taxon>Eukaryota</taxon>
        <taxon>Fungi</taxon>
        <taxon>Dikarya</taxon>
        <taxon>Basidiomycota</taxon>
        <taxon>Agaricomycotina</taxon>
        <taxon>Agaricomycetes</taxon>
        <taxon>Agaricomycetidae</taxon>
        <taxon>Agaricales</taxon>
        <taxon>Marasmiineae</taxon>
        <taxon>Mycenaceae</taxon>
        <taxon>Mycena</taxon>
    </lineage>
</organism>
<comment type="caution">
    <text evidence="2">The sequence shown here is derived from an EMBL/GenBank/DDBJ whole genome shotgun (WGS) entry which is preliminary data.</text>
</comment>
<feature type="compositionally biased region" description="Polar residues" evidence="1">
    <location>
        <begin position="71"/>
        <end position="81"/>
    </location>
</feature>
<dbReference type="EMBL" id="JARIHO010000084">
    <property type="protein sequence ID" value="KAJ7308727.1"/>
    <property type="molecule type" value="Genomic_DNA"/>
</dbReference>
<reference evidence="2" key="1">
    <citation type="submission" date="2023-03" db="EMBL/GenBank/DDBJ databases">
        <title>Massive genome expansion in bonnet fungi (Mycena s.s.) driven by repeated elements and novel gene families across ecological guilds.</title>
        <authorList>
            <consortium name="Lawrence Berkeley National Laboratory"/>
            <person name="Harder C.B."/>
            <person name="Miyauchi S."/>
            <person name="Viragh M."/>
            <person name="Kuo A."/>
            <person name="Thoen E."/>
            <person name="Andreopoulos B."/>
            <person name="Lu D."/>
            <person name="Skrede I."/>
            <person name="Drula E."/>
            <person name="Henrissat B."/>
            <person name="Morin E."/>
            <person name="Kohler A."/>
            <person name="Barry K."/>
            <person name="LaButti K."/>
            <person name="Morin E."/>
            <person name="Salamov A."/>
            <person name="Lipzen A."/>
            <person name="Mereny Z."/>
            <person name="Hegedus B."/>
            <person name="Baldrian P."/>
            <person name="Stursova M."/>
            <person name="Weitz H."/>
            <person name="Taylor A."/>
            <person name="Grigoriev I.V."/>
            <person name="Nagy L.G."/>
            <person name="Martin F."/>
            <person name="Kauserud H."/>
        </authorList>
    </citation>
    <scope>NUCLEOTIDE SEQUENCE</scope>
    <source>
        <strain evidence="2">CBHHK002</strain>
    </source>
</reference>
<evidence type="ECO:0000313" key="2">
    <source>
        <dbReference type="EMBL" id="KAJ7308727.1"/>
    </source>
</evidence>
<feature type="region of interest" description="Disordered" evidence="1">
    <location>
        <begin position="22"/>
        <end position="46"/>
    </location>
</feature>